<evidence type="ECO:0000256" key="1">
    <source>
        <dbReference type="ARBA" id="ARBA00022801"/>
    </source>
</evidence>
<reference evidence="4" key="1">
    <citation type="submission" date="2022-12" db="EMBL/GenBank/DDBJ databases">
        <title>Clostridium sp. nov., isolated from industrial wastewater.</title>
        <authorList>
            <person name="Jiayan W."/>
        </authorList>
    </citation>
    <scope>NUCLEOTIDE SEQUENCE</scope>
    <source>
        <strain evidence="4">ZC22-4</strain>
    </source>
</reference>
<proteinExistence type="predicted"/>
<feature type="domain" description="PPM-type phosphatase" evidence="3">
    <location>
        <begin position="579"/>
        <end position="794"/>
    </location>
</feature>
<organism evidence="4 5">
    <name type="scientific">Clostridium brassicae</name>
    <dbReference type="NCBI Taxonomy" id="2999072"/>
    <lineage>
        <taxon>Bacteria</taxon>
        <taxon>Bacillati</taxon>
        <taxon>Bacillota</taxon>
        <taxon>Clostridia</taxon>
        <taxon>Eubacteriales</taxon>
        <taxon>Clostridiaceae</taxon>
        <taxon>Clostridium</taxon>
    </lineage>
</organism>
<dbReference type="PANTHER" id="PTHR43156">
    <property type="entry name" value="STAGE II SPORULATION PROTEIN E-RELATED"/>
    <property type="match status" value="1"/>
</dbReference>
<comment type="caution">
    <text evidence="4">The sequence shown here is derived from an EMBL/GenBank/DDBJ whole genome shotgun (WGS) entry which is preliminary data.</text>
</comment>
<feature type="transmembrane region" description="Helical" evidence="2">
    <location>
        <begin position="211"/>
        <end position="238"/>
    </location>
</feature>
<gene>
    <name evidence="4" type="primary">spoIIE</name>
    <name evidence="4" type="ORF">OW729_17135</name>
</gene>
<dbReference type="NCBIfam" id="TIGR02865">
    <property type="entry name" value="spore_II_E"/>
    <property type="match status" value="1"/>
</dbReference>
<feature type="transmembrane region" description="Helical" evidence="2">
    <location>
        <begin position="147"/>
        <end position="166"/>
    </location>
</feature>
<keyword evidence="2" id="KW-0472">Membrane</keyword>
<evidence type="ECO:0000313" key="4">
    <source>
        <dbReference type="EMBL" id="MCY6960339.1"/>
    </source>
</evidence>
<keyword evidence="2" id="KW-1133">Transmembrane helix</keyword>
<dbReference type="InterPro" id="IPR014221">
    <property type="entry name" value="SpoII_E"/>
</dbReference>
<evidence type="ECO:0000256" key="2">
    <source>
        <dbReference type="SAM" id="Phobius"/>
    </source>
</evidence>
<feature type="transmembrane region" description="Helical" evidence="2">
    <location>
        <begin position="187"/>
        <end position="205"/>
    </location>
</feature>
<dbReference type="Pfam" id="PF19732">
    <property type="entry name" value="SpoIIE_N"/>
    <property type="match status" value="1"/>
</dbReference>
<feature type="transmembrane region" description="Helical" evidence="2">
    <location>
        <begin position="122"/>
        <end position="141"/>
    </location>
</feature>
<feature type="transmembrane region" description="Helical" evidence="2">
    <location>
        <begin position="273"/>
        <end position="289"/>
    </location>
</feature>
<dbReference type="RefSeq" id="WP_268062776.1">
    <property type="nucleotide sequence ID" value="NZ_JAPQFJ010000025.1"/>
</dbReference>
<feature type="transmembrane region" description="Helical" evidence="2">
    <location>
        <begin position="35"/>
        <end position="52"/>
    </location>
</feature>
<dbReference type="Proteomes" id="UP001144612">
    <property type="component" value="Unassembled WGS sequence"/>
</dbReference>
<dbReference type="InterPro" id="IPR045768">
    <property type="entry name" value="SpoIIE_N"/>
</dbReference>
<dbReference type="PANTHER" id="PTHR43156:SF2">
    <property type="entry name" value="STAGE II SPORULATION PROTEIN E"/>
    <property type="match status" value="1"/>
</dbReference>
<accession>A0ABT4DDE5</accession>
<dbReference type="SMART" id="SM00331">
    <property type="entry name" value="PP2C_SIG"/>
    <property type="match status" value="1"/>
</dbReference>
<keyword evidence="1 4" id="KW-0378">Hydrolase</keyword>
<keyword evidence="5" id="KW-1185">Reference proteome</keyword>
<sequence length="798" mass="89895">MQYGADIFPYKRIRKTNKDKKNLKSIEQYGILNNFAYFLICLLVSRVIMLNLENSMAPFGVAFLIVISLYKKEFFFISVCGTIAGYLSIYNKLNNLPGYLIIVGTIAISAYMLEEKSKNTKLLVIFCTIFIELIASEFWIRSLTFKVAFLSAFLQMISIIPVYFILEHSIICINKFKTKHLFSSEEVISMSIIFALVISGTWGITIAKISIMNILALGFILTLSYINGSTVGATSGIAIGAITGMCSNNILVYVSVYGLCGFFSGLFKEIGKWLTGVTYIITFLILILYSNIKSEFNFIEVIIASGAFIAIPNEVYNRLNLELDWEKKQEYLNKSIASNIKSLIVDRLDSFSEVLYGMSNTLEELSDNDKLLMKSKSSGLIENLADRVCGNCSMNTTCWKKEIYCTYAAFGELIQNCQEQRRKIIPKEIERKCVKRTLLLKNTEDIVNNYMVKEMWRERQSEGRKILSEQINSMADSFKEIMKEFNCDIKINTDIEKKLRKVLGDQNIKYDDIFCFENKNNRLVIKMTLKACGGTQLCVKKILPFINEVVGKLMCVSDEGCVINPKTSECNITFEETPKYYIASYANKLCKEGEKYSGDSYSFGKILQGNYMCIISDGMGSGPEAGRESKAAIDMVEKFINSGISKIKAVDAVNTIMTLRFPQDEKFSTLDLCDVDLYSGDVNFMKIGSVCSFIKSGTKVEVIRSKTLPIGVLDKVDVDVANKKVKNGDFIIMLSDGVVDYDIDNTGNIDWVVDYLQKNNTNNPKELVDGLINKAKELSGGKVRDDMTAIVSKVYSLY</sequence>
<dbReference type="InterPro" id="IPR036457">
    <property type="entry name" value="PPM-type-like_dom_sf"/>
</dbReference>
<keyword evidence="2" id="KW-0812">Transmembrane</keyword>
<feature type="transmembrane region" description="Helical" evidence="2">
    <location>
        <begin position="250"/>
        <end position="267"/>
    </location>
</feature>
<protein>
    <submittedName>
        <fullName evidence="4">Stage II sporulation protein E</fullName>
        <ecNumber evidence="4">3.1.3.16</ecNumber>
    </submittedName>
</protein>
<feature type="transmembrane region" description="Helical" evidence="2">
    <location>
        <begin position="96"/>
        <end position="113"/>
    </location>
</feature>
<evidence type="ECO:0000259" key="3">
    <source>
        <dbReference type="SMART" id="SM00331"/>
    </source>
</evidence>
<dbReference type="EMBL" id="JAPQFJ010000025">
    <property type="protein sequence ID" value="MCY6960339.1"/>
    <property type="molecule type" value="Genomic_DNA"/>
</dbReference>
<dbReference type="InterPro" id="IPR052016">
    <property type="entry name" value="Bact_Sigma-Reg"/>
</dbReference>
<dbReference type="GO" id="GO:0004722">
    <property type="term" value="F:protein serine/threonine phosphatase activity"/>
    <property type="evidence" value="ECO:0007669"/>
    <property type="project" value="UniProtKB-EC"/>
</dbReference>
<dbReference type="InterPro" id="IPR001932">
    <property type="entry name" value="PPM-type_phosphatase-like_dom"/>
</dbReference>
<dbReference type="SUPFAM" id="SSF81606">
    <property type="entry name" value="PP2C-like"/>
    <property type="match status" value="1"/>
</dbReference>
<dbReference type="Pfam" id="PF07228">
    <property type="entry name" value="SpoIIE"/>
    <property type="match status" value="1"/>
</dbReference>
<dbReference type="Gene3D" id="3.60.40.10">
    <property type="entry name" value="PPM-type phosphatase domain"/>
    <property type="match status" value="1"/>
</dbReference>
<name>A0ABT4DDE5_9CLOT</name>
<evidence type="ECO:0000313" key="5">
    <source>
        <dbReference type="Proteomes" id="UP001144612"/>
    </source>
</evidence>
<dbReference type="EC" id="3.1.3.16" evidence="4"/>